<dbReference type="AlphaFoldDB" id="W4KM03"/>
<dbReference type="GO" id="GO:0008757">
    <property type="term" value="F:S-adenosylmethionine-dependent methyltransferase activity"/>
    <property type="evidence" value="ECO:0007669"/>
    <property type="project" value="UniProtKB-ARBA"/>
</dbReference>
<dbReference type="PANTHER" id="PTHR14614">
    <property type="entry name" value="HEPATOCELLULAR CARCINOMA-ASSOCIATED ANTIGEN"/>
    <property type="match status" value="1"/>
</dbReference>
<dbReference type="GeneID" id="20666752"/>
<reference evidence="1 2" key="1">
    <citation type="journal article" date="2012" name="New Phytol.">
        <title>Insight into trade-off between wood decay and parasitism from the genome of a fungal forest pathogen.</title>
        <authorList>
            <person name="Olson A."/>
            <person name="Aerts A."/>
            <person name="Asiegbu F."/>
            <person name="Belbahri L."/>
            <person name="Bouzid O."/>
            <person name="Broberg A."/>
            <person name="Canback B."/>
            <person name="Coutinho P.M."/>
            <person name="Cullen D."/>
            <person name="Dalman K."/>
            <person name="Deflorio G."/>
            <person name="van Diepen L.T."/>
            <person name="Dunand C."/>
            <person name="Duplessis S."/>
            <person name="Durling M."/>
            <person name="Gonthier P."/>
            <person name="Grimwood J."/>
            <person name="Fossdal C.G."/>
            <person name="Hansson D."/>
            <person name="Henrissat B."/>
            <person name="Hietala A."/>
            <person name="Himmelstrand K."/>
            <person name="Hoffmeister D."/>
            <person name="Hogberg N."/>
            <person name="James T.Y."/>
            <person name="Karlsson M."/>
            <person name="Kohler A."/>
            <person name="Kues U."/>
            <person name="Lee Y.H."/>
            <person name="Lin Y.C."/>
            <person name="Lind M."/>
            <person name="Lindquist E."/>
            <person name="Lombard V."/>
            <person name="Lucas S."/>
            <person name="Lunden K."/>
            <person name="Morin E."/>
            <person name="Murat C."/>
            <person name="Park J."/>
            <person name="Raffaello T."/>
            <person name="Rouze P."/>
            <person name="Salamov A."/>
            <person name="Schmutz J."/>
            <person name="Solheim H."/>
            <person name="Stahlberg J."/>
            <person name="Velez H."/>
            <person name="de Vries R.P."/>
            <person name="Wiebenga A."/>
            <person name="Woodward S."/>
            <person name="Yakovlev I."/>
            <person name="Garbelotto M."/>
            <person name="Martin F."/>
            <person name="Grigoriev I.V."/>
            <person name="Stenlid J."/>
        </authorList>
    </citation>
    <scope>NUCLEOTIDE SEQUENCE [LARGE SCALE GENOMIC DNA]</scope>
    <source>
        <strain evidence="1 2">TC 32-1</strain>
    </source>
</reference>
<evidence type="ECO:0000313" key="1">
    <source>
        <dbReference type="EMBL" id="ETW86863.1"/>
    </source>
</evidence>
<proteinExistence type="predicted"/>
<dbReference type="RefSeq" id="XP_009540839.1">
    <property type="nucleotide sequence ID" value="XM_009542544.1"/>
</dbReference>
<dbReference type="PANTHER" id="PTHR14614:SF130">
    <property type="entry name" value="PROTEIN-LYSINE N-METHYLTRANSFERASE EEF2KMT"/>
    <property type="match status" value="1"/>
</dbReference>
<sequence>MDSPELLNLLRAYSALVPPKLITFPADLPFTLVHDYILGSVLLNPHLAKHPPSAYYQHTFWRWAIGQLEALMDDSATSPPPSFVTHYWKSPWVDRELQAITGYDTATLLESRTIIENGTTGLRTWRASFVLAQYLISHPELVINKNVLELGSGTGFLGIIMGRLQMLDDQDNESTLWLTDAHEDVLKRCCNNVHLSCNISSQHKNLHTRVLDWSDALNHHSSKPLLQFFREARLDVVLGADLVYHPDIIPALVSVLHLVLTLDIRRTATVILALTVRNEETWQIFLSALEFIDLATGDESPFFQLFEGIDQEVKVIKIFGD</sequence>
<dbReference type="FunCoup" id="W4KM03">
    <property type="interactions" value="422"/>
</dbReference>
<dbReference type="EMBL" id="KI925454">
    <property type="protein sequence ID" value="ETW86863.1"/>
    <property type="molecule type" value="Genomic_DNA"/>
</dbReference>
<dbReference type="OrthoDB" id="194386at2759"/>
<dbReference type="InterPro" id="IPR029063">
    <property type="entry name" value="SAM-dependent_MTases_sf"/>
</dbReference>
<accession>W4KM03</accession>
<dbReference type="Pfam" id="PF10294">
    <property type="entry name" value="Methyltransf_16"/>
    <property type="match status" value="1"/>
</dbReference>
<dbReference type="InParanoid" id="W4KM03"/>
<protein>
    <recommendedName>
        <fullName evidence="3">FAM86 N-terminal domain-containing protein</fullName>
    </recommendedName>
</protein>
<dbReference type="InterPro" id="IPR019410">
    <property type="entry name" value="Methyltransf_16"/>
</dbReference>
<dbReference type="HOGENOM" id="CLU_038942_4_0_1"/>
<dbReference type="Gene3D" id="3.40.50.150">
    <property type="entry name" value="Vaccinia Virus protein VP39"/>
    <property type="match status" value="1"/>
</dbReference>
<dbReference type="eggNOG" id="KOG2497">
    <property type="taxonomic scope" value="Eukaryota"/>
</dbReference>
<dbReference type="KEGG" id="hir:HETIRDRAFT_121411"/>
<organism evidence="1 2">
    <name type="scientific">Heterobasidion irregulare (strain TC 32-1)</name>
    <dbReference type="NCBI Taxonomy" id="747525"/>
    <lineage>
        <taxon>Eukaryota</taxon>
        <taxon>Fungi</taxon>
        <taxon>Dikarya</taxon>
        <taxon>Basidiomycota</taxon>
        <taxon>Agaricomycotina</taxon>
        <taxon>Agaricomycetes</taxon>
        <taxon>Russulales</taxon>
        <taxon>Bondarzewiaceae</taxon>
        <taxon>Heterobasidion</taxon>
        <taxon>Heterobasidion annosum species complex</taxon>
    </lineage>
</organism>
<keyword evidence="2" id="KW-1185">Reference proteome</keyword>
<evidence type="ECO:0008006" key="3">
    <source>
        <dbReference type="Google" id="ProtNLM"/>
    </source>
</evidence>
<name>W4KM03_HETIT</name>
<dbReference type="SUPFAM" id="SSF53335">
    <property type="entry name" value="S-adenosyl-L-methionine-dependent methyltransferases"/>
    <property type="match status" value="1"/>
</dbReference>
<gene>
    <name evidence="1" type="ORF">HETIRDRAFT_121411</name>
</gene>
<evidence type="ECO:0000313" key="2">
    <source>
        <dbReference type="Proteomes" id="UP000030671"/>
    </source>
</evidence>
<dbReference type="Proteomes" id="UP000030671">
    <property type="component" value="Unassembled WGS sequence"/>
</dbReference>
<dbReference type="STRING" id="747525.W4KM03"/>